<feature type="compositionally biased region" description="Polar residues" evidence="1">
    <location>
        <begin position="379"/>
        <end position="408"/>
    </location>
</feature>
<dbReference type="AlphaFoldDB" id="A0A914B8A9"/>
<feature type="compositionally biased region" description="Polar residues" evidence="1">
    <location>
        <begin position="229"/>
        <end position="240"/>
    </location>
</feature>
<feature type="compositionally biased region" description="Polar residues" evidence="1">
    <location>
        <begin position="253"/>
        <end position="263"/>
    </location>
</feature>
<protein>
    <submittedName>
        <fullName evidence="2">Uncharacterized protein</fullName>
    </submittedName>
</protein>
<reference evidence="2" key="1">
    <citation type="submission" date="2022-11" db="UniProtKB">
        <authorList>
            <consortium name="EnsemblMetazoa"/>
        </authorList>
    </citation>
    <scope>IDENTIFICATION</scope>
</reference>
<evidence type="ECO:0000313" key="2">
    <source>
        <dbReference type="EnsemblMetazoa" id="XP_038072060.1"/>
    </source>
</evidence>
<keyword evidence="3" id="KW-1185">Reference proteome</keyword>
<feature type="region of interest" description="Disordered" evidence="1">
    <location>
        <begin position="1"/>
        <end position="20"/>
    </location>
</feature>
<dbReference type="EnsemblMetazoa" id="XM_038216132.1">
    <property type="protein sequence ID" value="XP_038072060.1"/>
    <property type="gene ID" value="LOC119740731"/>
</dbReference>
<sequence length="929" mass="101711">MQRLMQNSHSSSVDRRARPPMVSNRLEEPMALFAVPLPSSSKSDFLCLCKRLFWSVGTSYFSAFCPLTAEETRLLPHSSAVVQLVSVTPAVPPGNDGKQYLKQDLLAYTIPGDIVGIPYVAISKNHQPRGKLAKAFPFDDLASCAWVPAINAPFVGCTADEIGIGPQKDVFIIKNDEKTRQSLLKGENVIFSQQDGQSSNSEESSIKSAPELRPEQVIPRNLPRKESALPTNVSPTSSSLYKLYNSGKRDTENGTSITPSANGLNVPVKESTPTPPKKKKELPTMVLPRIDAVFSLADSTTTNESLSKKIADTLAKRSAFSSQQSHAVKTSTPVDSGTTSKDAPLKQGDCGIPKSQLTNSPRTSAIGATMASELRESRSGTTRTLATPTMASRSGSVQSSPVCSLDSTRQPDERPSAQTVHPVNAIPRGKTDGGAQAQQQQQLVKLWESSEITPSGPVSQYRQGLENQARSCRRSPGLTVKQILMSRRQLTSPLHFAHSTSVSAGTGAFRSFEAVYANEVADVNDAQTCSAFQTNSDESNTTTLGEAIGIVVDCVNSSDAVSPCEEGEKVKVPPLKMVIKTKRDSDNKVKTTCHPVEEKLADFDGKVLCLKLHKLDISRYSFADSDLIVKSDCESKENASLLGAQETTSVGNTANFQNGDKHVIQPEATVGVHVLDQLTTNLDVEDTVDNIDIGIPGNVKRLASVTNGCDQDGEHKKKKKRRRKFRLTLSKRCKPSHNHDRPTFQRKLERKIDSTLTEGREHLSDCQNTLPKRTKQHILEDLSCNNVSAFDNYFQGQPTDHEPSITHEVAEEFQSHIDGSGKEFATDVSHTAQKIHEFQDDLWSDGASSTDIDSEWECPDKKSAEVDSDWDSSLEDEETNSPFKGVQPIKSSPFGDLQHMVLQDRLRLLEQTLKEHQSVLNAIQRPHDT</sequence>
<proteinExistence type="predicted"/>
<feature type="compositionally biased region" description="Polar residues" evidence="1">
    <location>
        <begin position="319"/>
        <end position="341"/>
    </location>
</feature>
<feature type="region of interest" description="Disordered" evidence="1">
    <location>
        <begin position="190"/>
        <end position="280"/>
    </location>
</feature>
<feature type="region of interest" description="Disordered" evidence="1">
    <location>
        <begin position="318"/>
        <end position="419"/>
    </location>
</feature>
<accession>A0A914B8A9</accession>
<feature type="compositionally biased region" description="Acidic residues" evidence="1">
    <location>
        <begin position="866"/>
        <end position="879"/>
    </location>
</feature>
<feature type="compositionally biased region" description="Low complexity" evidence="1">
    <location>
        <begin position="192"/>
        <end position="208"/>
    </location>
</feature>
<dbReference type="Proteomes" id="UP000887568">
    <property type="component" value="Unplaced"/>
</dbReference>
<dbReference type="RefSeq" id="XP_038072059.1">
    <property type="nucleotide sequence ID" value="XM_038216131.1"/>
</dbReference>
<evidence type="ECO:0000256" key="1">
    <source>
        <dbReference type="SAM" id="MobiDB-lite"/>
    </source>
</evidence>
<dbReference type="GeneID" id="119740731"/>
<evidence type="ECO:0000313" key="3">
    <source>
        <dbReference type="Proteomes" id="UP000887568"/>
    </source>
</evidence>
<dbReference type="OMA" id="AHTEHET"/>
<dbReference type="OrthoDB" id="10520569at2759"/>
<dbReference type="EnsemblMetazoa" id="XM_038216131.1">
    <property type="protein sequence ID" value="XP_038072059.1"/>
    <property type="gene ID" value="LOC119740731"/>
</dbReference>
<organism evidence="2 3">
    <name type="scientific">Patiria miniata</name>
    <name type="common">Bat star</name>
    <name type="synonym">Asterina miniata</name>
    <dbReference type="NCBI Taxonomy" id="46514"/>
    <lineage>
        <taxon>Eukaryota</taxon>
        <taxon>Metazoa</taxon>
        <taxon>Echinodermata</taxon>
        <taxon>Eleutherozoa</taxon>
        <taxon>Asterozoa</taxon>
        <taxon>Asteroidea</taxon>
        <taxon>Valvatacea</taxon>
        <taxon>Valvatida</taxon>
        <taxon>Asterinidae</taxon>
        <taxon>Patiria</taxon>
    </lineage>
</organism>
<feature type="compositionally biased region" description="Polar residues" evidence="1">
    <location>
        <begin position="1"/>
        <end position="11"/>
    </location>
</feature>
<dbReference type="RefSeq" id="XP_038072060.1">
    <property type="nucleotide sequence ID" value="XM_038216132.1"/>
</dbReference>
<feature type="region of interest" description="Disordered" evidence="1">
    <location>
        <begin position="860"/>
        <end position="892"/>
    </location>
</feature>
<name>A0A914B8A9_PATMI</name>